<feature type="domain" description="DNA2/NAM7 helicase helicase" evidence="1">
    <location>
        <begin position="5"/>
        <end position="74"/>
    </location>
</feature>
<dbReference type="GO" id="GO:0031380">
    <property type="term" value="C:nuclear RNA-directed RNA polymerase complex"/>
    <property type="evidence" value="ECO:0007669"/>
    <property type="project" value="TreeGrafter"/>
</dbReference>
<dbReference type="InterPro" id="IPR045055">
    <property type="entry name" value="DNA2/NAM7-like"/>
</dbReference>
<dbReference type="InterPro" id="IPR027417">
    <property type="entry name" value="P-loop_NTPase"/>
</dbReference>
<protein>
    <recommendedName>
        <fullName evidence="1">DNA2/NAM7 helicase helicase domain-containing protein</fullName>
    </recommendedName>
</protein>
<organism evidence="2 3">
    <name type="scientific">Caulochytrium protostelioides</name>
    <dbReference type="NCBI Taxonomy" id="1555241"/>
    <lineage>
        <taxon>Eukaryota</taxon>
        <taxon>Fungi</taxon>
        <taxon>Fungi incertae sedis</taxon>
        <taxon>Chytridiomycota</taxon>
        <taxon>Chytridiomycota incertae sedis</taxon>
        <taxon>Chytridiomycetes</taxon>
        <taxon>Caulochytriales</taxon>
        <taxon>Caulochytriaceae</taxon>
        <taxon>Caulochytrium</taxon>
    </lineage>
</organism>
<evidence type="ECO:0000313" key="3">
    <source>
        <dbReference type="Proteomes" id="UP000268535"/>
    </source>
</evidence>
<dbReference type="GO" id="GO:0031048">
    <property type="term" value="P:regulatory ncRNA-mediated heterochromatin formation"/>
    <property type="evidence" value="ECO:0007669"/>
    <property type="project" value="TreeGrafter"/>
</dbReference>
<dbReference type="EMBL" id="ML011146">
    <property type="protein sequence ID" value="RKO95675.1"/>
    <property type="molecule type" value="Genomic_DNA"/>
</dbReference>
<sequence>MTRSKLDPSQAKALIRGLSQSFAVLQGPPGTGKSYTSVALLKTLLDSGVADEKPIVCVGYTNHAIDQVLTRLLECGV</sequence>
<reference evidence="3" key="1">
    <citation type="journal article" date="2018" name="Nat. Microbiol.">
        <title>Leveraging single-cell genomics to expand the fungal tree of life.</title>
        <authorList>
            <person name="Ahrendt S.R."/>
            <person name="Quandt C.A."/>
            <person name="Ciobanu D."/>
            <person name="Clum A."/>
            <person name="Salamov A."/>
            <person name="Andreopoulos B."/>
            <person name="Cheng J.F."/>
            <person name="Woyke T."/>
            <person name="Pelin A."/>
            <person name="Henrissat B."/>
            <person name="Reynolds N.K."/>
            <person name="Benny G.L."/>
            <person name="Smith M.E."/>
            <person name="James T.Y."/>
            <person name="Grigoriev I.V."/>
        </authorList>
    </citation>
    <scope>NUCLEOTIDE SEQUENCE [LARGE SCALE GENOMIC DNA]</scope>
    <source>
        <strain evidence="3">ATCC 52028</strain>
    </source>
</reference>
<gene>
    <name evidence="2" type="ORF">CAUPRSCDRAFT_8950</name>
</gene>
<dbReference type="Pfam" id="PF13086">
    <property type="entry name" value="AAA_11"/>
    <property type="match status" value="1"/>
</dbReference>
<accession>A0A4P9WTC0</accession>
<dbReference type="GO" id="GO:0004386">
    <property type="term" value="F:helicase activity"/>
    <property type="evidence" value="ECO:0007669"/>
    <property type="project" value="InterPro"/>
</dbReference>
<dbReference type="Proteomes" id="UP000268535">
    <property type="component" value="Unassembled WGS sequence"/>
</dbReference>
<dbReference type="SUPFAM" id="SSF52540">
    <property type="entry name" value="P-loop containing nucleoside triphosphate hydrolases"/>
    <property type="match status" value="1"/>
</dbReference>
<evidence type="ECO:0000313" key="2">
    <source>
        <dbReference type="EMBL" id="RKO95675.1"/>
    </source>
</evidence>
<feature type="non-terminal residue" evidence="2">
    <location>
        <position position="77"/>
    </location>
</feature>
<name>A0A4P9WTC0_9FUNG</name>
<proteinExistence type="predicted"/>
<dbReference type="InterPro" id="IPR041677">
    <property type="entry name" value="DNA2/NAM7_AAA_11"/>
</dbReference>
<dbReference type="AlphaFoldDB" id="A0A4P9WTC0"/>
<dbReference type="PANTHER" id="PTHR10887">
    <property type="entry name" value="DNA2/NAM7 HELICASE FAMILY"/>
    <property type="match status" value="1"/>
</dbReference>
<dbReference type="Gene3D" id="3.40.50.300">
    <property type="entry name" value="P-loop containing nucleotide triphosphate hydrolases"/>
    <property type="match status" value="1"/>
</dbReference>
<dbReference type="PANTHER" id="PTHR10887:SF445">
    <property type="entry name" value="NFX1-TYPE ZINC FINGER-CONTAINING PROTEIN 1"/>
    <property type="match status" value="1"/>
</dbReference>
<evidence type="ECO:0000259" key="1">
    <source>
        <dbReference type="Pfam" id="PF13086"/>
    </source>
</evidence>